<dbReference type="EMBL" id="VSRR010009996">
    <property type="protein sequence ID" value="MPC51164.1"/>
    <property type="molecule type" value="Genomic_DNA"/>
</dbReference>
<comment type="caution">
    <text evidence="1">The sequence shown here is derived from an EMBL/GenBank/DDBJ whole genome shotgun (WGS) entry which is preliminary data.</text>
</comment>
<dbReference type="Proteomes" id="UP000324222">
    <property type="component" value="Unassembled WGS sequence"/>
</dbReference>
<protein>
    <submittedName>
        <fullName evidence="1">Uncharacterized protein</fullName>
    </submittedName>
</protein>
<accession>A0A5B7G3V9</accession>
<evidence type="ECO:0000313" key="2">
    <source>
        <dbReference type="Proteomes" id="UP000324222"/>
    </source>
</evidence>
<gene>
    <name evidence="1" type="ORF">E2C01_045004</name>
</gene>
<sequence length="93" mass="10239">MIRLSEELHGLVHGCLGASGGSREVAAAITTVGGLQQPVPAKGEPPQQPTQPADQIRHNGEVQYHQHQFSSSRKTLMWCSSMRHWHWQTSSEG</sequence>
<keyword evidence="2" id="KW-1185">Reference proteome</keyword>
<proteinExistence type="predicted"/>
<dbReference type="AlphaFoldDB" id="A0A5B7G3V9"/>
<reference evidence="1 2" key="1">
    <citation type="submission" date="2019-05" db="EMBL/GenBank/DDBJ databases">
        <title>Another draft genome of Portunus trituberculatus and its Hox gene families provides insights of decapod evolution.</title>
        <authorList>
            <person name="Jeong J.-H."/>
            <person name="Song I."/>
            <person name="Kim S."/>
            <person name="Choi T."/>
            <person name="Kim D."/>
            <person name="Ryu S."/>
            <person name="Kim W."/>
        </authorList>
    </citation>
    <scope>NUCLEOTIDE SEQUENCE [LARGE SCALE GENOMIC DNA]</scope>
    <source>
        <tissue evidence="1">Muscle</tissue>
    </source>
</reference>
<organism evidence="1 2">
    <name type="scientific">Portunus trituberculatus</name>
    <name type="common">Swimming crab</name>
    <name type="synonym">Neptunus trituberculatus</name>
    <dbReference type="NCBI Taxonomy" id="210409"/>
    <lineage>
        <taxon>Eukaryota</taxon>
        <taxon>Metazoa</taxon>
        <taxon>Ecdysozoa</taxon>
        <taxon>Arthropoda</taxon>
        <taxon>Crustacea</taxon>
        <taxon>Multicrustacea</taxon>
        <taxon>Malacostraca</taxon>
        <taxon>Eumalacostraca</taxon>
        <taxon>Eucarida</taxon>
        <taxon>Decapoda</taxon>
        <taxon>Pleocyemata</taxon>
        <taxon>Brachyura</taxon>
        <taxon>Eubrachyura</taxon>
        <taxon>Portunoidea</taxon>
        <taxon>Portunidae</taxon>
        <taxon>Portuninae</taxon>
        <taxon>Portunus</taxon>
    </lineage>
</organism>
<name>A0A5B7G3V9_PORTR</name>
<evidence type="ECO:0000313" key="1">
    <source>
        <dbReference type="EMBL" id="MPC51164.1"/>
    </source>
</evidence>